<dbReference type="PANTHER" id="PTHR31190:SF473">
    <property type="entry name" value="OS05G0437100 PROTEIN"/>
    <property type="match status" value="1"/>
</dbReference>
<name>A0A9E7F7G8_9LILI</name>
<keyword evidence="3" id="KW-0238">DNA-binding</keyword>
<evidence type="ECO:0000256" key="1">
    <source>
        <dbReference type="ARBA" id="ARBA00004123"/>
    </source>
</evidence>
<dbReference type="InterPro" id="IPR001471">
    <property type="entry name" value="AP2/ERF_dom"/>
</dbReference>
<evidence type="ECO:0000256" key="4">
    <source>
        <dbReference type="ARBA" id="ARBA00023163"/>
    </source>
</evidence>
<dbReference type="EMBL" id="CP097504">
    <property type="protein sequence ID" value="URD91129.1"/>
    <property type="molecule type" value="Genomic_DNA"/>
</dbReference>
<keyword evidence="4" id="KW-0804">Transcription</keyword>
<comment type="subcellular location">
    <subcellularLocation>
        <location evidence="1">Nucleus</location>
    </subcellularLocation>
</comment>
<keyword evidence="9" id="KW-1185">Reference proteome</keyword>
<reference evidence="8" key="1">
    <citation type="submission" date="2022-05" db="EMBL/GenBank/DDBJ databases">
        <title>The Musa troglodytarum L. genome provides insights into the mechanism of non-climacteric behaviour and enrichment of carotenoids.</title>
        <authorList>
            <person name="Wang J."/>
        </authorList>
    </citation>
    <scope>NUCLEOTIDE SEQUENCE</scope>
    <source>
        <tissue evidence="8">Leaf</tissue>
    </source>
</reference>
<keyword evidence="2" id="KW-0805">Transcription regulation</keyword>
<evidence type="ECO:0000259" key="7">
    <source>
        <dbReference type="PROSITE" id="PS51032"/>
    </source>
</evidence>
<accession>A0A9E7F7G8</accession>
<feature type="region of interest" description="Disordered" evidence="6">
    <location>
        <begin position="198"/>
        <end position="224"/>
    </location>
</feature>
<dbReference type="PANTHER" id="PTHR31190">
    <property type="entry name" value="DNA-BINDING DOMAIN"/>
    <property type="match status" value="1"/>
</dbReference>
<evidence type="ECO:0000256" key="5">
    <source>
        <dbReference type="ARBA" id="ARBA00023242"/>
    </source>
</evidence>
<dbReference type="AlphaFoldDB" id="A0A9E7F7G8"/>
<dbReference type="PRINTS" id="PR00367">
    <property type="entry name" value="ETHRSPELEMNT"/>
</dbReference>
<dbReference type="InterPro" id="IPR036955">
    <property type="entry name" value="AP2/ERF_dom_sf"/>
</dbReference>
<dbReference type="InterPro" id="IPR016177">
    <property type="entry name" value="DNA-bd_dom_sf"/>
</dbReference>
<evidence type="ECO:0000256" key="6">
    <source>
        <dbReference type="SAM" id="MobiDB-lite"/>
    </source>
</evidence>
<sequence length="373" mass="40116">MYVEVTSLYLSIYITVNENEGSRRLPADSKVLKKNRCCQSWFHAMCHEVANPHESSVVGGDETEEKATGEAATMMRHSSAMAQEMLFSGHRYAREIPTMVSAPTHVIMSGEGRRLVGASSSSASSSSSSSQSHVSSLYSSRCLGAEGGGGGSSQKRMRLELPPETPLMHYPGDGAPLDVAEQYPQSFLPALHPFVPAAAMDEPSPASSNREEEGTTQRRKYRGVRQRPWGKWAAEIRDPQKAARVWLGTFETAEAAARAYDAAALRFRGSRAKLNFPENVCLRPSPSAPPPYSSLLQVGEQFMLSGHASAPMAPTVRDSSSLPSGSFPASSVPSSSASSAAGEQGMHRDGASEFPATYWMDSSRFPPPSSGYS</sequence>
<dbReference type="GO" id="GO:0005634">
    <property type="term" value="C:nucleus"/>
    <property type="evidence" value="ECO:0007669"/>
    <property type="project" value="UniProtKB-SubCell"/>
</dbReference>
<dbReference type="Gene3D" id="3.30.730.10">
    <property type="entry name" value="AP2/ERF domain"/>
    <property type="match status" value="1"/>
</dbReference>
<feature type="compositionally biased region" description="Low complexity" evidence="6">
    <location>
        <begin position="319"/>
        <end position="341"/>
    </location>
</feature>
<dbReference type="PROSITE" id="PS51032">
    <property type="entry name" value="AP2_ERF"/>
    <property type="match status" value="1"/>
</dbReference>
<dbReference type="Pfam" id="PF00847">
    <property type="entry name" value="AP2"/>
    <property type="match status" value="1"/>
</dbReference>
<evidence type="ECO:0000313" key="8">
    <source>
        <dbReference type="EMBL" id="URD91129.1"/>
    </source>
</evidence>
<evidence type="ECO:0000256" key="2">
    <source>
        <dbReference type="ARBA" id="ARBA00023015"/>
    </source>
</evidence>
<dbReference type="Proteomes" id="UP001055439">
    <property type="component" value="Chromosome 2"/>
</dbReference>
<dbReference type="CDD" id="cd00018">
    <property type="entry name" value="AP2"/>
    <property type="match status" value="1"/>
</dbReference>
<feature type="domain" description="AP2/ERF" evidence="7">
    <location>
        <begin position="220"/>
        <end position="277"/>
    </location>
</feature>
<keyword evidence="5" id="KW-0539">Nucleus</keyword>
<dbReference type="FunFam" id="3.30.730.10:FF:000001">
    <property type="entry name" value="Ethylene-responsive transcription factor 2"/>
    <property type="match status" value="1"/>
</dbReference>
<dbReference type="InterPro" id="IPR044808">
    <property type="entry name" value="ERF_plant"/>
</dbReference>
<proteinExistence type="predicted"/>
<gene>
    <name evidence="8" type="ORF">MUK42_26752</name>
</gene>
<evidence type="ECO:0000256" key="3">
    <source>
        <dbReference type="ARBA" id="ARBA00023125"/>
    </source>
</evidence>
<protein>
    <recommendedName>
        <fullName evidence="7">AP2/ERF domain-containing protein</fullName>
    </recommendedName>
</protein>
<feature type="region of interest" description="Disordered" evidence="6">
    <location>
        <begin position="309"/>
        <end position="373"/>
    </location>
</feature>
<organism evidence="8 9">
    <name type="scientific">Musa troglodytarum</name>
    <name type="common">fe'i banana</name>
    <dbReference type="NCBI Taxonomy" id="320322"/>
    <lineage>
        <taxon>Eukaryota</taxon>
        <taxon>Viridiplantae</taxon>
        <taxon>Streptophyta</taxon>
        <taxon>Embryophyta</taxon>
        <taxon>Tracheophyta</taxon>
        <taxon>Spermatophyta</taxon>
        <taxon>Magnoliopsida</taxon>
        <taxon>Liliopsida</taxon>
        <taxon>Zingiberales</taxon>
        <taxon>Musaceae</taxon>
        <taxon>Musa</taxon>
    </lineage>
</organism>
<dbReference type="GO" id="GO:0003677">
    <property type="term" value="F:DNA binding"/>
    <property type="evidence" value="ECO:0007669"/>
    <property type="project" value="UniProtKB-KW"/>
</dbReference>
<dbReference type="SUPFAM" id="SSF54171">
    <property type="entry name" value="DNA-binding domain"/>
    <property type="match status" value="1"/>
</dbReference>
<dbReference type="SMART" id="SM00380">
    <property type="entry name" value="AP2"/>
    <property type="match status" value="1"/>
</dbReference>
<evidence type="ECO:0000313" key="9">
    <source>
        <dbReference type="Proteomes" id="UP001055439"/>
    </source>
</evidence>
<dbReference type="GO" id="GO:0009873">
    <property type="term" value="P:ethylene-activated signaling pathway"/>
    <property type="evidence" value="ECO:0007669"/>
    <property type="project" value="InterPro"/>
</dbReference>
<dbReference type="OrthoDB" id="782334at2759"/>
<dbReference type="GO" id="GO:0003700">
    <property type="term" value="F:DNA-binding transcription factor activity"/>
    <property type="evidence" value="ECO:0007669"/>
    <property type="project" value="InterPro"/>
</dbReference>